<evidence type="ECO:0000313" key="3">
    <source>
        <dbReference type="Proteomes" id="UP000305948"/>
    </source>
</evidence>
<protein>
    <submittedName>
        <fullName evidence="2">Uncharacterized protein</fullName>
    </submittedName>
</protein>
<proteinExistence type="predicted"/>
<evidence type="ECO:0000256" key="1">
    <source>
        <dbReference type="SAM" id="MobiDB-lite"/>
    </source>
</evidence>
<accession>A0A5C3MWX2</accession>
<feature type="compositionally biased region" description="Basic and acidic residues" evidence="1">
    <location>
        <begin position="77"/>
        <end position="97"/>
    </location>
</feature>
<gene>
    <name evidence="2" type="ORF">OE88DRAFT_1646209</name>
</gene>
<organism evidence="2 3">
    <name type="scientific">Heliocybe sulcata</name>
    <dbReference type="NCBI Taxonomy" id="5364"/>
    <lineage>
        <taxon>Eukaryota</taxon>
        <taxon>Fungi</taxon>
        <taxon>Dikarya</taxon>
        <taxon>Basidiomycota</taxon>
        <taxon>Agaricomycotina</taxon>
        <taxon>Agaricomycetes</taxon>
        <taxon>Gloeophyllales</taxon>
        <taxon>Gloeophyllaceae</taxon>
        <taxon>Heliocybe</taxon>
    </lineage>
</organism>
<dbReference type="EMBL" id="ML213515">
    <property type="protein sequence ID" value="TFK49804.1"/>
    <property type="molecule type" value="Genomic_DNA"/>
</dbReference>
<evidence type="ECO:0000313" key="2">
    <source>
        <dbReference type="EMBL" id="TFK49804.1"/>
    </source>
</evidence>
<dbReference type="Proteomes" id="UP000305948">
    <property type="component" value="Unassembled WGS sequence"/>
</dbReference>
<feature type="region of interest" description="Disordered" evidence="1">
    <location>
        <begin position="131"/>
        <end position="161"/>
    </location>
</feature>
<name>A0A5C3MWX2_9AGAM</name>
<dbReference type="AlphaFoldDB" id="A0A5C3MWX2"/>
<sequence length="161" mass="17032">MQSSSVHYRAVSGAKNARAPAAKLQALVALELALSNLSSCLWQDHMAVKHAVMAEELHCITQPSATGESSNAGSGETETRGEEWSQGKHLSARELSHPHGGRLTLGPPKFCAGGRPVTMSDAASGLQKMTSRWRANGNPGRQCLTRPEGTGCKQMTGPTAR</sequence>
<reference evidence="2 3" key="1">
    <citation type="journal article" date="2019" name="Nat. Ecol. Evol.">
        <title>Megaphylogeny resolves global patterns of mushroom evolution.</title>
        <authorList>
            <person name="Varga T."/>
            <person name="Krizsan K."/>
            <person name="Foldi C."/>
            <person name="Dima B."/>
            <person name="Sanchez-Garcia M."/>
            <person name="Sanchez-Ramirez S."/>
            <person name="Szollosi G.J."/>
            <person name="Szarkandi J.G."/>
            <person name="Papp V."/>
            <person name="Albert L."/>
            <person name="Andreopoulos W."/>
            <person name="Angelini C."/>
            <person name="Antonin V."/>
            <person name="Barry K.W."/>
            <person name="Bougher N.L."/>
            <person name="Buchanan P."/>
            <person name="Buyck B."/>
            <person name="Bense V."/>
            <person name="Catcheside P."/>
            <person name="Chovatia M."/>
            <person name="Cooper J."/>
            <person name="Damon W."/>
            <person name="Desjardin D."/>
            <person name="Finy P."/>
            <person name="Geml J."/>
            <person name="Haridas S."/>
            <person name="Hughes K."/>
            <person name="Justo A."/>
            <person name="Karasinski D."/>
            <person name="Kautmanova I."/>
            <person name="Kiss B."/>
            <person name="Kocsube S."/>
            <person name="Kotiranta H."/>
            <person name="LaButti K.M."/>
            <person name="Lechner B.E."/>
            <person name="Liimatainen K."/>
            <person name="Lipzen A."/>
            <person name="Lukacs Z."/>
            <person name="Mihaltcheva S."/>
            <person name="Morgado L.N."/>
            <person name="Niskanen T."/>
            <person name="Noordeloos M.E."/>
            <person name="Ohm R.A."/>
            <person name="Ortiz-Santana B."/>
            <person name="Ovrebo C."/>
            <person name="Racz N."/>
            <person name="Riley R."/>
            <person name="Savchenko A."/>
            <person name="Shiryaev A."/>
            <person name="Soop K."/>
            <person name="Spirin V."/>
            <person name="Szebenyi C."/>
            <person name="Tomsovsky M."/>
            <person name="Tulloss R.E."/>
            <person name="Uehling J."/>
            <person name="Grigoriev I.V."/>
            <person name="Vagvolgyi C."/>
            <person name="Papp T."/>
            <person name="Martin F.M."/>
            <person name="Miettinen O."/>
            <person name="Hibbett D.S."/>
            <person name="Nagy L.G."/>
        </authorList>
    </citation>
    <scope>NUCLEOTIDE SEQUENCE [LARGE SCALE GENOMIC DNA]</scope>
    <source>
        <strain evidence="2 3">OMC1185</strain>
    </source>
</reference>
<keyword evidence="3" id="KW-1185">Reference proteome</keyword>
<feature type="region of interest" description="Disordered" evidence="1">
    <location>
        <begin position="63"/>
        <end position="109"/>
    </location>
</feature>
<feature type="compositionally biased region" description="Polar residues" evidence="1">
    <location>
        <begin position="63"/>
        <end position="76"/>
    </location>
</feature>